<sequence length="496" mass="55452">MTDDQLTKITKNLEPGYLSNQGYTVVYSTDGKGTKAFRYQPQDHKHSGELVPQALVSTILINDKEKQGESDVATCSLRNAQEDEGPLGGIEDVELANLISFFRNIDKLDVFRSTLAVIKNDNSFKDKNATDMFCGVSAETSNQHVELRESRQMRDKADVSKMVNWLQSHHPFNYSTNHPVSTGLVADDTVNCDEALLHASITATIKDSVVEINPNQLFHPLLCVVRDDDDLKKYLRNELAAKPPSLFDWTLMRRGTKSGSIDVLEEIAPPVNNFSVNTELTVDGGFLLHRFVWACPANVSKICLQYMTYVENHFGQNATMVFDGYESPSTKDEEHTKLSGVSDSERFLLALYGCGDERNLNNVRYRFYQRIGTKQSVTTTFDVATLPPTSAAAKQHLYRVYHQGNRLPEAEWGWISHAGQLKPIPTTKEPAPERVLNIISCNCKSGCDNRCGCRRNGLNCTNMCGYCAGHGCTNRMDYADLDIDDDVEPLADVLIK</sequence>
<dbReference type="Proteomes" id="UP001152799">
    <property type="component" value="Chromosome 5"/>
</dbReference>
<reference evidence="1" key="1">
    <citation type="submission" date="2022-01" db="EMBL/GenBank/DDBJ databases">
        <authorList>
            <person name="King R."/>
        </authorList>
    </citation>
    <scope>NUCLEOTIDE SEQUENCE</scope>
</reference>
<evidence type="ECO:0008006" key="3">
    <source>
        <dbReference type="Google" id="ProtNLM"/>
    </source>
</evidence>
<evidence type="ECO:0000313" key="1">
    <source>
        <dbReference type="EMBL" id="CAG9769581.1"/>
    </source>
</evidence>
<dbReference type="AlphaFoldDB" id="A0A9N9QKW7"/>
<organism evidence="1 2">
    <name type="scientific">Ceutorhynchus assimilis</name>
    <name type="common">cabbage seed weevil</name>
    <dbReference type="NCBI Taxonomy" id="467358"/>
    <lineage>
        <taxon>Eukaryota</taxon>
        <taxon>Metazoa</taxon>
        <taxon>Ecdysozoa</taxon>
        <taxon>Arthropoda</taxon>
        <taxon>Hexapoda</taxon>
        <taxon>Insecta</taxon>
        <taxon>Pterygota</taxon>
        <taxon>Neoptera</taxon>
        <taxon>Endopterygota</taxon>
        <taxon>Coleoptera</taxon>
        <taxon>Polyphaga</taxon>
        <taxon>Cucujiformia</taxon>
        <taxon>Curculionidae</taxon>
        <taxon>Ceutorhynchinae</taxon>
        <taxon>Ceutorhynchus</taxon>
    </lineage>
</organism>
<keyword evidence="2" id="KW-1185">Reference proteome</keyword>
<dbReference type="OrthoDB" id="6781249at2759"/>
<gene>
    <name evidence="1" type="ORF">CEUTPL_LOCUS10087</name>
</gene>
<evidence type="ECO:0000313" key="2">
    <source>
        <dbReference type="Proteomes" id="UP001152799"/>
    </source>
</evidence>
<accession>A0A9N9QKW7</accession>
<protein>
    <recommendedName>
        <fullName evidence="3">Tesmin/TSO1-like CXC domain-containing protein</fullName>
    </recommendedName>
</protein>
<proteinExistence type="predicted"/>
<dbReference type="EMBL" id="OU892281">
    <property type="protein sequence ID" value="CAG9769581.1"/>
    <property type="molecule type" value="Genomic_DNA"/>
</dbReference>
<name>A0A9N9QKW7_9CUCU</name>